<name>Q8T945_DROME</name>
<sequence>MCNSSSNSSCNYSSSNTGRNCRNSKRYCHLPCQQLSFHQVKICRPSPQNEYENKPIKHKHMFLRVLCFCTKLDPSLACSAAADTDFSISASKIS</sequence>
<protein>
    <submittedName>
        <fullName evidence="2">GM10787p</fullName>
    </submittedName>
</protein>
<feature type="compositionally biased region" description="Low complexity" evidence="1">
    <location>
        <begin position="1"/>
        <end position="16"/>
    </location>
</feature>
<dbReference type="AlphaFoldDB" id="Q8T945"/>
<reference evidence="2" key="1">
    <citation type="submission" date="2001-12" db="EMBL/GenBank/DDBJ databases">
        <authorList>
            <person name="Stapleton M."/>
            <person name="Brokstein P."/>
            <person name="Hong L."/>
            <person name="Agbayani A."/>
            <person name="Carlson J."/>
            <person name="Champe M."/>
            <person name="Chavez C."/>
            <person name="Dorsett V."/>
            <person name="Dresnek D."/>
            <person name="Farfan D."/>
            <person name="Frise E."/>
            <person name="George R."/>
            <person name="Gonzalez M."/>
            <person name="Guarin H."/>
            <person name="Kronmiller B."/>
            <person name="Li P."/>
            <person name="Liao G."/>
            <person name="Miranda A."/>
            <person name="Mungall C.J."/>
            <person name="Nunoo J."/>
            <person name="Pacleb J."/>
            <person name="Paragas V."/>
            <person name="Park S."/>
            <person name="Patel S."/>
            <person name="Phouanenavong S."/>
            <person name="Wan K."/>
            <person name="Yu C."/>
            <person name="Lewis S.E."/>
            <person name="Rubin G.M."/>
            <person name="Celniker S."/>
        </authorList>
    </citation>
    <scope>NUCLEOTIDE SEQUENCE</scope>
</reference>
<feature type="region of interest" description="Disordered" evidence="1">
    <location>
        <begin position="1"/>
        <end position="21"/>
    </location>
</feature>
<evidence type="ECO:0000256" key="1">
    <source>
        <dbReference type="SAM" id="MobiDB-lite"/>
    </source>
</evidence>
<evidence type="ECO:0000313" key="2">
    <source>
        <dbReference type="EMBL" id="AAL48480.1"/>
    </source>
</evidence>
<accession>Q8T945</accession>
<dbReference type="EMBL" id="AY070858">
    <property type="protein sequence ID" value="AAL48480.1"/>
    <property type="molecule type" value="mRNA"/>
</dbReference>
<organism evidence="2">
    <name type="scientific">Drosophila melanogaster</name>
    <name type="common">Fruit fly</name>
    <dbReference type="NCBI Taxonomy" id="7227"/>
    <lineage>
        <taxon>Eukaryota</taxon>
        <taxon>Metazoa</taxon>
        <taxon>Ecdysozoa</taxon>
        <taxon>Arthropoda</taxon>
        <taxon>Hexapoda</taxon>
        <taxon>Insecta</taxon>
        <taxon>Pterygota</taxon>
        <taxon>Neoptera</taxon>
        <taxon>Endopterygota</taxon>
        <taxon>Diptera</taxon>
        <taxon>Brachycera</taxon>
        <taxon>Muscomorpha</taxon>
        <taxon>Ephydroidea</taxon>
        <taxon>Drosophilidae</taxon>
        <taxon>Drosophila</taxon>
        <taxon>Sophophora</taxon>
    </lineage>
</organism>
<proteinExistence type="evidence at transcript level"/>